<dbReference type="OrthoDB" id="7813621at2"/>
<accession>A0A4Y3TSH6</accession>
<dbReference type="RefSeq" id="WP_141374649.1">
    <property type="nucleotide sequence ID" value="NZ_BAPL01000030.1"/>
</dbReference>
<evidence type="ECO:0000256" key="3">
    <source>
        <dbReference type="ARBA" id="ARBA00022801"/>
    </source>
</evidence>
<evidence type="ECO:0000256" key="4">
    <source>
        <dbReference type="ARBA" id="ARBA00022833"/>
    </source>
</evidence>
<keyword evidence="3" id="KW-0378">Hydrolase</keyword>
<evidence type="ECO:0000259" key="5">
    <source>
        <dbReference type="Pfam" id="PF24827"/>
    </source>
</evidence>
<dbReference type="PANTHER" id="PTHR15162:SF7">
    <property type="entry name" value="SUCCINYLGLUTAMATE DESUCCINYLASE"/>
    <property type="match status" value="1"/>
</dbReference>
<keyword evidence="4" id="KW-0862">Zinc</keyword>
<organism evidence="6 7">
    <name type="scientific">Acetobacter peroxydans</name>
    <dbReference type="NCBI Taxonomy" id="104098"/>
    <lineage>
        <taxon>Bacteria</taxon>
        <taxon>Pseudomonadati</taxon>
        <taxon>Pseudomonadota</taxon>
        <taxon>Alphaproteobacteria</taxon>
        <taxon>Acetobacterales</taxon>
        <taxon>Acetobacteraceae</taxon>
        <taxon>Acetobacter</taxon>
    </lineage>
</organism>
<dbReference type="GO" id="GO:0005829">
    <property type="term" value="C:cytosol"/>
    <property type="evidence" value="ECO:0007669"/>
    <property type="project" value="TreeGrafter"/>
</dbReference>
<sequence length="357" mass="39105">MSCASKRHHAGLRRVRVRTVSAALPLPLPTPPTAPPQYPPPDLTPWLAGNCGLRGVHHFESGQRGPHVVVTALMHGNEPSGAYALNALLKKGPLPRHGRLSLIFLNPDAYARYNPAHPTRARYVEEDMNRLWRPELIKSHHDSLEMRRLREVLPVIETADLLLDLHSMLWPGPPLFLHSGQERNHDMACQLAAALSPTPLVIHDEGHQDGSRLIDYVRFSAQGGLARACLLETGQHWSQSAAQIALLAVQQCAAQTGITPATEQDTKTGLCKYQPVQTATVTDCIQAHTASFAFVRAYASAEIIPSAGTVIALDGPDEIRTPYDNCMLVMPNFRVRRGHTAVRLARPAELTAQPQGS</sequence>
<reference evidence="6 7" key="1">
    <citation type="submission" date="2019-06" db="EMBL/GenBank/DDBJ databases">
        <title>Whole genome shotgun sequence of Acetobacter peroxydans NBRC 13755.</title>
        <authorList>
            <person name="Hosoyama A."/>
            <person name="Uohara A."/>
            <person name="Ohji S."/>
            <person name="Ichikawa N."/>
        </authorList>
    </citation>
    <scope>NUCLEOTIDE SEQUENCE [LARGE SCALE GENOMIC DNA]</scope>
    <source>
        <strain evidence="6 7">NBRC 13755</strain>
    </source>
</reference>
<keyword evidence="2" id="KW-0479">Metal-binding</keyword>
<dbReference type="SUPFAM" id="SSF53187">
    <property type="entry name" value="Zn-dependent exopeptidases"/>
    <property type="match status" value="1"/>
</dbReference>
<evidence type="ECO:0000256" key="1">
    <source>
        <dbReference type="ARBA" id="ARBA00001947"/>
    </source>
</evidence>
<dbReference type="EMBL" id="BJMV01000002">
    <property type="protein sequence ID" value="GEB84694.1"/>
    <property type="molecule type" value="Genomic_DNA"/>
</dbReference>
<keyword evidence="7" id="KW-1185">Reference proteome</keyword>
<comment type="cofactor">
    <cofactor evidence="1">
        <name>Zn(2+)</name>
        <dbReference type="ChEBI" id="CHEBI:29105"/>
    </cofactor>
</comment>
<dbReference type="Pfam" id="PF24827">
    <property type="entry name" value="AstE_AspA_cat"/>
    <property type="match status" value="1"/>
</dbReference>
<proteinExistence type="predicted"/>
<dbReference type="PANTHER" id="PTHR15162">
    <property type="entry name" value="ASPARTOACYLASE"/>
    <property type="match status" value="1"/>
</dbReference>
<evidence type="ECO:0000256" key="2">
    <source>
        <dbReference type="ARBA" id="ARBA00022723"/>
    </source>
</evidence>
<dbReference type="GO" id="GO:0016788">
    <property type="term" value="F:hydrolase activity, acting on ester bonds"/>
    <property type="evidence" value="ECO:0007669"/>
    <property type="project" value="InterPro"/>
</dbReference>
<dbReference type="InterPro" id="IPR055438">
    <property type="entry name" value="AstE_AspA_cat"/>
</dbReference>
<feature type="domain" description="Succinylglutamate desuccinylase/Aspartoacylase catalytic" evidence="5">
    <location>
        <begin position="65"/>
        <end position="236"/>
    </location>
</feature>
<dbReference type="Gene3D" id="3.40.630.10">
    <property type="entry name" value="Zn peptidases"/>
    <property type="match status" value="1"/>
</dbReference>
<evidence type="ECO:0000313" key="7">
    <source>
        <dbReference type="Proteomes" id="UP000317730"/>
    </source>
</evidence>
<dbReference type="InterPro" id="IPR050178">
    <property type="entry name" value="AspA/AstE_fam"/>
</dbReference>
<gene>
    <name evidence="6" type="ORF">APE01nite_04910</name>
</gene>
<dbReference type="GO" id="GO:0046872">
    <property type="term" value="F:metal ion binding"/>
    <property type="evidence" value="ECO:0007669"/>
    <property type="project" value="UniProtKB-KW"/>
</dbReference>
<evidence type="ECO:0000313" key="6">
    <source>
        <dbReference type="EMBL" id="GEB84694.1"/>
    </source>
</evidence>
<name>A0A4Y3TSH6_9PROT</name>
<protein>
    <submittedName>
        <fullName evidence="6">Succinylglutamate desuccinylase</fullName>
    </submittedName>
</protein>
<comment type="caution">
    <text evidence="6">The sequence shown here is derived from an EMBL/GenBank/DDBJ whole genome shotgun (WGS) entry which is preliminary data.</text>
</comment>
<dbReference type="AlphaFoldDB" id="A0A4Y3TSH6"/>
<dbReference type="Proteomes" id="UP000317730">
    <property type="component" value="Unassembled WGS sequence"/>
</dbReference>